<evidence type="ECO:0000256" key="4">
    <source>
        <dbReference type="ARBA" id="ARBA00022801"/>
    </source>
</evidence>
<sequence>MTWLGIDLGDARVGLALSDPELSFAHPIGDIEVHGDSFRGLDDVIDTIARERVDVVVIGLPLQLNGAEGKSAKKARRWAANLKKRLASRDSGTPELEVAPRVDMLDERLTTVAAHRQLFDADLTGRSHRPFVDQQSAVLILQMALDRNRK</sequence>
<dbReference type="Gene3D" id="3.30.420.140">
    <property type="entry name" value="YqgF/RNase H-like domain"/>
    <property type="match status" value="1"/>
</dbReference>
<dbReference type="NCBIfam" id="TIGR00250">
    <property type="entry name" value="RNAse_H_YqgF"/>
    <property type="match status" value="1"/>
</dbReference>
<dbReference type="CDD" id="cd16964">
    <property type="entry name" value="YqgF"/>
    <property type="match status" value="1"/>
</dbReference>
<dbReference type="SUPFAM" id="SSF53098">
    <property type="entry name" value="Ribonuclease H-like"/>
    <property type="match status" value="1"/>
</dbReference>
<comment type="caution">
    <text evidence="7">The sequence shown here is derived from an EMBL/GenBank/DDBJ whole genome shotgun (WGS) entry which is preliminary data.</text>
</comment>
<feature type="domain" description="YqgF/RNase H-like" evidence="6">
    <location>
        <begin position="1"/>
        <end position="114"/>
    </location>
</feature>
<protein>
    <recommendedName>
        <fullName evidence="5">Putative pre-16S rRNA nuclease</fullName>
        <ecNumber evidence="5">3.1.-.-</ecNumber>
    </recommendedName>
</protein>
<dbReference type="OrthoDB" id="9790539at2"/>
<keyword evidence="4 5" id="KW-0378">Hydrolase</keyword>
<accession>A0A087CAS9</accession>
<dbReference type="eggNOG" id="COG0816">
    <property type="taxonomic scope" value="Bacteria"/>
</dbReference>
<evidence type="ECO:0000313" key="7">
    <source>
        <dbReference type="EMBL" id="KFI80379.1"/>
    </source>
</evidence>
<dbReference type="Pfam" id="PF03652">
    <property type="entry name" value="RuvX"/>
    <property type="match status" value="1"/>
</dbReference>
<dbReference type="InterPro" id="IPR037027">
    <property type="entry name" value="YqgF/RNaseH-like_dom_sf"/>
</dbReference>
<evidence type="ECO:0000313" key="8">
    <source>
        <dbReference type="Proteomes" id="UP000029082"/>
    </source>
</evidence>
<dbReference type="InterPro" id="IPR012337">
    <property type="entry name" value="RNaseH-like_sf"/>
</dbReference>
<dbReference type="RefSeq" id="WP_033510994.1">
    <property type="nucleotide sequence ID" value="NZ_JDUO01000001.1"/>
</dbReference>
<evidence type="ECO:0000259" key="6">
    <source>
        <dbReference type="SMART" id="SM00732"/>
    </source>
</evidence>
<evidence type="ECO:0000256" key="1">
    <source>
        <dbReference type="ARBA" id="ARBA00022490"/>
    </source>
</evidence>
<dbReference type="Proteomes" id="UP000029082">
    <property type="component" value="Unassembled WGS sequence"/>
</dbReference>
<dbReference type="GO" id="GO:0005829">
    <property type="term" value="C:cytosol"/>
    <property type="evidence" value="ECO:0007669"/>
    <property type="project" value="TreeGrafter"/>
</dbReference>
<dbReference type="InterPro" id="IPR005227">
    <property type="entry name" value="YqgF"/>
</dbReference>
<dbReference type="PANTHER" id="PTHR33317:SF4">
    <property type="entry name" value="POLYNUCLEOTIDYL TRANSFERASE, RIBONUCLEASE H-LIKE SUPERFAMILY PROTEIN"/>
    <property type="match status" value="1"/>
</dbReference>
<evidence type="ECO:0000256" key="5">
    <source>
        <dbReference type="HAMAP-Rule" id="MF_00651"/>
    </source>
</evidence>
<dbReference type="EC" id="3.1.-.-" evidence="5"/>
<dbReference type="PANTHER" id="PTHR33317">
    <property type="entry name" value="POLYNUCLEOTIDYL TRANSFERASE, RIBONUCLEASE H-LIKE SUPERFAMILY PROTEIN"/>
    <property type="match status" value="1"/>
</dbReference>
<dbReference type="GO" id="GO:0000967">
    <property type="term" value="P:rRNA 5'-end processing"/>
    <property type="evidence" value="ECO:0007669"/>
    <property type="project" value="UniProtKB-UniRule"/>
</dbReference>
<keyword evidence="2 5" id="KW-0690">Ribosome biogenesis</keyword>
<comment type="function">
    <text evidence="5">Could be a nuclease involved in processing of the 5'-end of pre-16S rRNA.</text>
</comment>
<keyword evidence="3 5" id="KW-0540">Nuclease</keyword>
<evidence type="ECO:0000256" key="3">
    <source>
        <dbReference type="ARBA" id="ARBA00022722"/>
    </source>
</evidence>
<gene>
    <name evidence="7" type="ORF">BMON_0253</name>
</gene>
<reference evidence="7 8" key="1">
    <citation type="submission" date="2014-03" db="EMBL/GenBank/DDBJ databases">
        <title>Genomics of Bifidobacteria.</title>
        <authorList>
            <person name="Ventura M."/>
            <person name="Milani C."/>
            <person name="Lugli G.A."/>
        </authorList>
    </citation>
    <scope>NUCLEOTIDE SEQUENCE [LARGE SCALE GENOMIC DNA]</scope>
    <source>
        <strain evidence="7 8">DSM 21395</strain>
    </source>
</reference>
<comment type="subcellular location">
    <subcellularLocation>
        <location evidence="5">Cytoplasm</location>
    </subcellularLocation>
</comment>
<dbReference type="GeneID" id="93093601"/>
<comment type="similarity">
    <text evidence="5">Belongs to the YqgF HJR family.</text>
</comment>
<keyword evidence="1 5" id="KW-0963">Cytoplasm</keyword>
<organism evidence="7 8">
    <name type="scientific">Bifidobacterium mongoliense DSM 21395</name>
    <dbReference type="NCBI Taxonomy" id="1437603"/>
    <lineage>
        <taxon>Bacteria</taxon>
        <taxon>Bacillati</taxon>
        <taxon>Actinomycetota</taxon>
        <taxon>Actinomycetes</taxon>
        <taxon>Bifidobacteriales</taxon>
        <taxon>Bifidobacteriaceae</taxon>
        <taxon>Bifidobacterium</taxon>
    </lineage>
</organism>
<dbReference type="GO" id="GO:0004518">
    <property type="term" value="F:nuclease activity"/>
    <property type="evidence" value="ECO:0007669"/>
    <property type="project" value="UniProtKB-KW"/>
</dbReference>
<dbReference type="InterPro" id="IPR006641">
    <property type="entry name" value="YqgF/RNaseH-like_dom"/>
</dbReference>
<dbReference type="GO" id="GO:0016788">
    <property type="term" value="F:hydrolase activity, acting on ester bonds"/>
    <property type="evidence" value="ECO:0007669"/>
    <property type="project" value="UniProtKB-UniRule"/>
</dbReference>
<keyword evidence="8" id="KW-1185">Reference proteome</keyword>
<dbReference type="HAMAP" id="MF_00651">
    <property type="entry name" value="Nuclease_YqgF"/>
    <property type="match status" value="1"/>
</dbReference>
<dbReference type="EMBL" id="JGZE01000001">
    <property type="protein sequence ID" value="KFI80379.1"/>
    <property type="molecule type" value="Genomic_DNA"/>
</dbReference>
<dbReference type="SMART" id="SM00732">
    <property type="entry name" value="YqgFc"/>
    <property type="match status" value="1"/>
</dbReference>
<name>A0A087CAS9_9BIFI</name>
<dbReference type="STRING" id="1437603.GCA_000771525_00030"/>
<evidence type="ECO:0000256" key="2">
    <source>
        <dbReference type="ARBA" id="ARBA00022517"/>
    </source>
</evidence>
<proteinExistence type="inferred from homology"/>
<dbReference type="AlphaFoldDB" id="A0A087CAS9"/>